<organism evidence="5 6">
    <name type="scientific">Paenibacillus planticolens</name>
    <dbReference type="NCBI Taxonomy" id="2654976"/>
    <lineage>
        <taxon>Bacteria</taxon>
        <taxon>Bacillati</taxon>
        <taxon>Bacillota</taxon>
        <taxon>Bacilli</taxon>
        <taxon>Bacillales</taxon>
        <taxon>Paenibacillaceae</taxon>
        <taxon>Paenibacillus</taxon>
    </lineage>
</organism>
<dbReference type="InterPro" id="IPR018060">
    <property type="entry name" value="HTH_AraC"/>
</dbReference>
<dbReference type="SMART" id="SM00342">
    <property type="entry name" value="HTH_ARAC"/>
    <property type="match status" value="1"/>
</dbReference>
<sequence>MYHRTFFKEISSMSYMNIPYGLDREPIPLPQFISIWKVQANDTYNISKGKGFDVPGLFITYEGKGILSQGEQHHELHAGTCFFVQEAIPSTYRCQNNDWKFYFLDFSSLDVMPFLQLPVGRVIATGKVADAIQLCERMIDTLIAEPFGYAYSANMILQELLLLFAKEHSAAPSSRHTELNNILIYIHRNMNKAIRIEELIAQSGLSRTTFFSRFRSITGQSPSDYILNLKLESAKVSLETTNVSLKEIAAHLQFYDEFHFSKLFKRKYGLSPSAFRRLKD</sequence>
<keyword evidence="2" id="KW-0238">DNA-binding</keyword>
<comment type="caution">
    <text evidence="5">The sequence shown here is derived from an EMBL/GenBank/DDBJ whole genome shotgun (WGS) entry which is preliminary data.</text>
</comment>
<evidence type="ECO:0000313" key="5">
    <source>
        <dbReference type="EMBL" id="NOV03965.1"/>
    </source>
</evidence>
<dbReference type="InterPro" id="IPR009057">
    <property type="entry name" value="Homeodomain-like_sf"/>
</dbReference>
<protein>
    <submittedName>
        <fullName evidence="5">AraC family transcriptional regulator</fullName>
    </submittedName>
</protein>
<evidence type="ECO:0000313" key="6">
    <source>
        <dbReference type="Proteomes" id="UP000618579"/>
    </source>
</evidence>
<gene>
    <name evidence="5" type="ORF">GC097_28670</name>
</gene>
<feature type="domain" description="HTH araC/xylS-type" evidence="4">
    <location>
        <begin position="180"/>
        <end position="278"/>
    </location>
</feature>
<evidence type="ECO:0000256" key="1">
    <source>
        <dbReference type="ARBA" id="ARBA00023015"/>
    </source>
</evidence>
<keyword evidence="1" id="KW-0805">Transcription regulation</keyword>
<reference evidence="5 6" key="1">
    <citation type="submission" date="2019-10" db="EMBL/GenBank/DDBJ databases">
        <title>Description of Paenibacillus pedi sp. nov.</title>
        <authorList>
            <person name="Carlier A."/>
            <person name="Qi S."/>
        </authorList>
    </citation>
    <scope>NUCLEOTIDE SEQUENCE [LARGE SCALE GENOMIC DNA]</scope>
    <source>
        <strain evidence="5 6">LMG 31457</strain>
    </source>
</reference>
<name>A0ABX1ZY21_9BACL</name>
<dbReference type="PROSITE" id="PS01124">
    <property type="entry name" value="HTH_ARAC_FAMILY_2"/>
    <property type="match status" value="1"/>
</dbReference>
<dbReference type="EMBL" id="WHNZ01000074">
    <property type="protein sequence ID" value="NOV03965.1"/>
    <property type="molecule type" value="Genomic_DNA"/>
</dbReference>
<dbReference type="PROSITE" id="PS00041">
    <property type="entry name" value="HTH_ARAC_FAMILY_1"/>
    <property type="match status" value="1"/>
</dbReference>
<evidence type="ECO:0000259" key="4">
    <source>
        <dbReference type="PROSITE" id="PS01124"/>
    </source>
</evidence>
<dbReference type="PANTHER" id="PTHR43280">
    <property type="entry name" value="ARAC-FAMILY TRANSCRIPTIONAL REGULATOR"/>
    <property type="match status" value="1"/>
</dbReference>
<evidence type="ECO:0000256" key="3">
    <source>
        <dbReference type="ARBA" id="ARBA00023163"/>
    </source>
</evidence>
<dbReference type="Gene3D" id="1.10.10.60">
    <property type="entry name" value="Homeodomain-like"/>
    <property type="match status" value="1"/>
</dbReference>
<dbReference type="InterPro" id="IPR018062">
    <property type="entry name" value="HTH_AraC-typ_CS"/>
</dbReference>
<accession>A0ABX1ZY21</accession>
<dbReference type="InterPro" id="IPR037923">
    <property type="entry name" value="HTH-like"/>
</dbReference>
<dbReference type="SUPFAM" id="SSF46689">
    <property type="entry name" value="Homeodomain-like"/>
    <property type="match status" value="2"/>
</dbReference>
<evidence type="ECO:0000256" key="2">
    <source>
        <dbReference type="ARBA" id="ARBA00023125"/>
    </source>
</evidence>
<keyword evidence="6" id="KW-1185">Reference proteome</keyword>
<keyword evidence="3" id="KW-0804">Transcription</keyword>
<dbReference type="PANTHER" id="PTHR43280:SF2">
    <property type="entry name" value="HTH-TYPE TRANSCRIPTIONAL REGULATOR EXSA"/>
    <property type="match status" value="1"/>
</dbReference>
<dbReference type="SUPFAM" id="SSF51215">
    <property type="entry name" value="Regulatory protein AraC"/>
    <property type="match status" value="1"/>
</dbReference>
<dbReference type="Proteomes" id="UP000618579">
    <property type="component" value="Unassembled WGS sequence"/>
</dbReference>
<dbReference type="Pfam" id="PF12833">
    <property type="entry name" value="HTH_18"/>
    <property type="match status" value="1"/>
</dbReference>
<proteinExistence type="predicted"/>